<dbReference type="AlphaFoldDB" id="B1VIR5"/>
<evidence type="ECO:0000256" key="1">
    <source>
        <dbReference type="ARBA" id="ARBA00023015"/>
    </source>
</evidence>
<dbReference type="EMBL" id="AM942444">
    <property type="protein sequence ID" value="CAQ05861.1"/>
    <property type="molecule type" value="Genomic_DNA"/>
</dbReference>
<gene>
    <name evidence="6" type="ordered locus">cu1902</name>
</gene>
<name>B1VIR5_CORU7</name>
<keyword evidence="7" id="KW-1185">Reference proteome</keyword>
<dbReference type="InterPro" id="IPR009057">
    <property type="entry name" value="Homeodomain-like_sf"/>
</dbReference>
<dbReference type="InterPro" id="IPR001647">
    <property type="entry name" value="HTH_TetR"/>
</dbReference>
<evidence type="ECO:0000313" key="7">
    <source>
        <dbReference type="Proteomes" id="UP000001727"/>
    </source>
</evidence>
<accession>B1VIR5</accession>
<evidence type="ECO:0000313" key="6">
    <source>
        <dbReference type="EMBL" id="CAQ05861.1"/>
    </source>
</evidence>
<evidence type="ECO:0000256" key="4">
    <source>
        <dbReference type="PROSITE-ProRule" id="PRU00335"/>
    </source>
</evidence>
<keyword evidence="1" id="KW-0805">Transcription regulation</keyword>
<feature type="DNA-binding region" description="H-T-H motif" evidence="4">
    <location>
        <begin position="24"/>
        <end position="43"/>
    </location>
</feature>
<organism evidence="6 7">
    <name type="scientific">Corynebacterium urealyticum (strain ATCC 43042 / DSM 7109)</name>
    <dbReference type="NCBI Taxonomy" id="504474"/>
    <lineage>
        <taxon>Bacteria</taxon>
        <taxon>Bacillati</taxon>
        <taxon>Actinomycetota</taxon>
        <taxon>Actinomycetes</taxon>
        <taxon>Mycobacteriales</taxon>
        <taxon>Corynebacteriaceae</taxon>
        <taxon>Corynebacterium</taxon>
    </lineage>
</organism>
<keyword evidence="3" id="KW-0804">Transcription</keyword>
<keyword evidence="2 4" id="KW-0238">DNA-binding</keyword>
<dbReference type="Proteomes" id="UP000001727">
    <property type="component" value="Chromosome"/>
</dbReference>
<dbReference type="GO" id="GO:0000976">
    <property type="term" value="F:transcription cis-regulatory region binding"/>
    <property type="evidence" value="ECO:0007669"/>
    <property type="project" value="TreeGrafter"/>
</dbReference>
<evidence type="ECO:0000256" key="3">
    <source>
        <dbReference type="ARBA" id="ARBA00023163"/>
    </source>
</evidence>
<dbReference type="KEGG" id="cur:cu1902"/>
<dbReference type="eggNOG" id="COG1309">
    <property type="taxonomic scope" value="Bacteria"/>
</dbReference>
<dbReference type="PROSITE" id="PS50977">
    <property type="entry name" value="HTH_TETR_2"/>
    <property type="match status" value="1"/>
</dbReference>
<dbReference type="PANTHER" id="PTHR30055">
    <property type="entry name" value="HTH-TYPE TRANSCRIPTIONAL REGULATOR RUTR"/>
    <property type="match status" value="1"/>
</dbReference>
<feature type="domain" description="HTH tetR-type" evidence="5">
    <location>
        <begin position="1"/>
        <end position="61"/>
    </location>
</feature>
<dbReference type="InterPro" id="IPR050109">
    <property type="entry name" value="HTH-type_TetR-like_transc_reg"/>
</dbReference>
<dbReference type="GO" id="GO:0003700">
    <property type="term" value="F:DNA-binding transcription factor activity"/>
    <property type="evidence" value="ECO:0007669"/>
    <property type="project" value="TreeGrafter"/>
</dbReference>
<evidence type="ECO:0000259" key="5">
    <source>
        <dbReference type="PROSITE" id="PS50977"/>
    </source>
</evidence>
<dbReference type="Gene3D" id="1.10.357.10">
    <property type="entry name" value="Tetracycline Repressor, domain 2"/>
    <property type="match status" value="1"/>
</dbReference>
<proteinExistence type="predicted"/>
<dbReference type="Pfam" id="PF00440">
    <property type="entry name" value="TetR_N"/>
    <property type="match status" value="1"/>
</dbReference>
<reference evidence="6 7" key="1">
    <citation type="journal article" date="2008" name="J. Biotechnol.">
        <title>The lifestyle of Corynebacterium urealyticum derived from its complete genome sequence established by pyrosequencing.</title>
        <authorList>
            <person name="Tauch A."/>
            <person name="Trost E."/>
            <person name="Tilker A."/>
            <person name="Ludewig U."/>
            <person name="Schneiker S."/>
            <person name="Goesmann A."/>
            <person name="Arnold W."/>
            <person name="Bekel T."/>
            <person name="Brinkrolf K."/>
            <person name="Brune I."/>
            <person name="Goetker S."/>
            <person name="Kalinowski J."/>
            <person name="Kamp P.-B."/>
            <person name="Lobo F.P."/>
            <person name="Viehoever P."/>
            <person name="Weisshaar B."/>
            <person name="Soriano F."/>
            <person name="Droege M."/>
            <person name="Puehler A."/>
        </authorList>
    </citation>
    <scope>NUCLEOTIDE SEQUENCE [LARGE SCALE GENOMIC DNA]</scope>
    <source>
        <strain evidence="7">ATCC 43042 / DSM 7109</strain>
    </source>
</reference>
<dbReference type="HOGENOM" id="CLU_1413074_0_0_11"/>
<evidence type="ECO:0000256" key="2">
    <source>
        <dbReference type="ARBA" id="ARBA00023125"/>
    </source>
</evidence>
<sequence length="192" mass="21518">MTTREKILHATQQILVEEGVLAANTNRIAARAEVNIATLYKHFPNKQSIFAVLLKELEDERIRHISENTASITTKDAWVSWGHEIVGAMTRFRQERPTLKALRSAVPLFKELREIDEESSRDAAVAASHRIEGKTADAKAEIIEFFELASNLVSHALDAHCTDGDSYSRRLNALEGMLAGSYDYIKNLSQNP</sequence>
<dbReference type="SUPFAM" id="SSF46689">
    <property type="entry name" value="Homeodomain-like"/>
    <property type="match status" value="1"/>
</dbReference>
<dbReference type="PANTHER" id="PTHR30055:SF234">
    <property type="entry name" value="HTH-TYPE TRANSCRIPTIONAL REGULATOR BETI"/>
    <property type="match status" value="1"/>
</dbReference>
<dbReference type="PRINTS" id="PR00455">
    <property type="entry name" value="HTHTETR"/>
</dbReference>
<protein>
    <submittedName>
        <fullName evidence="6">Putative transcriptional regulator (TetR family)</fullName>
    </submittedName>
</protein>